<comment type="subcellular location">
    <subcellularLocation>
        <location evidence="1">Nucleus</location>
    </subcellularLocation>
</comment>
<dbReference type="GO" id="GO:0000978">
    <property type="term" value="F:RNA polymerase II cis-regulatory region sequence-specific DNA binding"/>
    <property type="evidence" value="ECO:0007669"/>
    <property type="project" value="TreeGrafter"/>
</dbReference>
<gene>
    <name evidence="13" type="primary">Znf853_1</name>
    <name evidence="13" type="ORF">HIPICT_R15023</name>
</gene>
<protein>
    <submittedName>
        <fullName evidence="13">ZN853 protein</fullName>
    </submittedName>
</protein>
<dbReference type="EMBL" id="VWYN01025419">
    <property type="protein sequence ID" value="NXR55097.1"/>
    <property type="molecule type" value="Genomic_DNA"/>
</dbReference>
<dbReference type="PANTHER" id="PTHR23226:SF416">
    <property type="entry name" value="FI01424P"/>
    <property type="match status" value="1"/>
</dbReference>
<keyword evidence="14" id="KW-1185">Reference proteome</keyword>
<dbReference type="AlphaFoldDB" id="A0A7L2M593"/>
<feature type="region of interest" description="Disordered" evidence="11">
    <location>
        <begin position="1"/>
        <end position="29"/>
    </location>
</feature>
<keyword evidence="9" id="KW-0539">Nucleus</keyword>
<keyword evidence="7" id="KW-0805">Transcription regulation</keyword>
<reference evidence="13 14" key="1">
    <citation type="submission" date="2019-09" db="EMBL/GenBank/DDBJ databases">
        <title>Bird 10,000 Genomes (B10K) Project - Family phase.</title>
        <authorList>
            <person name="Zhang G."/>
        </authorList>
    </citation>
    <scope>NUCLEOTIDE SEQUENCE [LARGE SCALE GENOMIC DNA]</scope>
    <source>
        <strain evidence="13">B10K-DU-002-18</strain>
        <tissue evidence="13">Muscle</tissue>
    </source>
</reference>
<organism evidence="13 14">
    <name type="scientific">Hippolais icterina</name>
    <name type="common">icterine warbler</name>
    <dbReference type="NCBI Taxonomy" id="68497"/>
    <lineage>
        <taxon>Eukaryota</taxon>
        <taxon>Metazoa</taxon>
        <taxon>Chordata</taxon>
        <taxon>Craniata</taxon>
        <taxon>Vertebrata</taxon>
        <taxon>Euteleostomi</taxon>
        <taxon>Archelosauria</taxon>
        <taxon>Archosauria</taxon>
        <taxon>Dinosauria</taxon>
        <taxon>Saurischia</taxon>
        <taxon>Theropoda</taxon>
        <taxon>Coelurosauria</taxon>
        <taxon>Aves</taxon>
        <taxon>Neognathae</taxon>
        <taxon>Neoaves</taxon>
        <taxon>Telluraves</taxon>
        <taxon>Australaves</taxon>
        <taxon>Passeriformes</taxon>
        <taxon>Sylvioidea</taxon>
        <taxon>Sylviidae</taxon>
        <taxon>Acrocephalinae</taxon>
        <taxon>Hippolais</taxon>
    </lineage>
</organism>
<comment type="similarity">
    <text evidence="2">Belongs to the krueppel C2H2-type zinc-finger protein family.</text>
</comment>
<dbReference type="FunFam" id="3.30.160.60:FF:000933">
    <property type="entry name" value="zinc finger protein 771"/>
    <property type="match status" value="1"/>
</dbReference>
<dbReference type="Proteomes" id="UP000527178">
    <property type="component" value="Unassembled WGS sequence"/>
</dbReference>
<keyword evidence="6" id="KW-0862">Zinc</keyword>
<evidence type="ECO:0000256" key="6">
    <source>
        <dbReference type="ARBA" id="ARBA00022833"/>
    </source>
</evidence>
<dbReference type="PROSITE" id="PS00028">
    <property type="entry name" value="ZINC_FINGER_C2H2_1"/>
    <property type="match status" value="1"/>
</dbReference>
<sequence length="75" mass="8173">ARGQCGKLFSDSSSRTEHQRRHTGQRPHGCAACGKRFGQRCPQRAHAGLRPYGCGTCGKRFGHSSDLLGHARTHS</sequence>
<evidence type="ECO:0000256" key="7">
    <source>
        <dbReference type="ARBA" id="ARBA00023015"/>
    </source>
</evidence>
<evidence type="ECO:0000256" key="10">
    <source>
        <dbReference type="PROSITE-ProRule" id="PRU00042"/>
    </source>
</evidence>
<dbReference type="PANTHER" id="PTHR23226">
    <property type="entry name" value="ZINC FINGER AND SCAN DOMAIN-CONTAINING"/>
    <property type="match status" value="1"/>
</dbReference>
<feature type="non-terminal residue" evidence="13">
    <location>
        <position position="1"/>
    </location>
</feature>
<keyword evidence="5 10" id="KW-0863">Zinc-finger</keyword>
<evidence type="ECO:0000256" key="2">
    <source>
        <dbReference type="ARBA" id="ARBA00006991"/>
    </source>
</evidence>
<keyword evidence="3" id="KW-0479">Metal-binding</keyword>
<evidence type="ECO:0000256" key="5">
    <source>
        <dbReference type="ARBA" id="ARBA00022771"/>
    </source>
</evidence>
<dbReference type="GO" id="GO:0008270">
    <property type="term" value="F:zinc ion binding"/>
    <property type="evidence" value="ECO:0007669"/>
    <property type="project" value="UniProtKB-KW"/>
</dbReference>
<feature type="domain" description="C2H2-type" evidence="12">
    <location>
        <begin position="1"/>
        <end position="27"/>
    </location>
</feature>
<evidence type="ECO:0000256" key="11">
    <source>
        <dbReference type="SAM" id="MobiDB-lite"/>
    </source>
</evidence>
<evidence type="ECO:0000256" key="4">
    <source>
        <dbReference type="ARBA" id="ARBA00022737"/>
    </source>
</evidence>
<feature type="non-terminal residue" evidence="13">
    <location>
        <position position="75"/>
    </location>
</feature>
<name>A0A7L2M593_9SYLV</name>
<dbReference type="PROSITE" id="PS50157">
    <property type="entry name" value="ZINC_FINGER_C2H2_2"/>
    <property type="match status" value="2"/>
</dbReference>
<proteinExistence type="inferred from homology"/>
<dbReference type="InterPro" id="IPR036236">
    <property type="entry name" value="Znf_C2H2_sf"/>
</dbReference>
<accession>A0A7L2M593</accession>
<feature type="domain" description="C2H2-type" evidence="12">
    <location>
        <begin position="52"/>
        <end position="75"/>
    </location>
</feature>
<dbReference type="Gene3D" id="3.30.160.60">
    <property type="entry name" value="Classic Zinc Finger"/>
    <property type="match status" value="2"/>
</dbReference>
<evidence type="ECO:0000259" key="12">
    <source>
        <dbReference type="PROSITE" id="PS50157"/>
    </source>
</evidence>
<evidence type="ECO:0000256" key="9">
    <source>
        <dbReference type="ARBA" id="ARBA00023242"/>
    </source>
</evidence>
<dbReference type="GO" id="GO:0000981">
    <property type="term" value="F:DNA-binding transcription factor activity, RNA polymerase II-specific"/>
    <property type="evidence" value="ECO:0007669"/>
    <property type="project" value="TreeGrafter"/>
</dbReference>
<dbReference type="InterPro" id="IPR013087">
    <property type="entry name" value="Znf_C2H2_type"/>
</dbReference>
<dbReference type="Pfam" id="PF00096">
    <property type="entry name" value="zf-C2H2"/>
    <property type="match status" value="2"/>
</dbReference>
<evidence type="ECO:0000256" key="3">
    <source>
        <dbReference type="ARBA" id="ARBA00022723"/>
    </source>
</evidence>
<evidence type="ECO:0000256" key="1">
    <source>
        <dbReference type="ARBA" id="ARBA00004123"/>
    </source>
</evidence>
<dbReference type="GO" id="GO:0005634">
    <property type="term" value="C:nucleus"/>
    <property type="evidence" value="ECO:0007669"/>
    <property type="project" value="UniProtKB-SubCell"/>
</dbReference>
<evidence type="ECO:0000256" key="8">
    <source>
        <dbReference type="ARBA" id="ARBA00023163"/>
    </source>
</evidence>
<evidence type="ECO:0000313" key="14">
    <source>
        <dbReference type="Proteomes" id="UP000527178"/>
    </source>
</evidence>
<keyword evidence="4" id="KW-0677">Repeat</keyword>
<keyword evidence="8" id="KW-0804">Transcription</keyword>
<dbReference type="SUPFAM" id="SSF57667">
    <property type="entry name" value="beta-beta-alpha zinc fingers"/>
    <property type="match status" value="2"/>
</dbReference>
<evidence type="ECO:0000313" key="13">
    <source>
        <dbReference type="EMBL" id="NXR55097.1"/>
    </source>
</evidence>
<comment type="caution">
    <text evidence="13">The sequence shown here is derived from an EMBL/GenBank/DDBJ whole genome shotgun (WGS) entry which is preliminary data.</text>
</comment>